<evidence type="ECO:0000313" key="7">
    <source>
        <dbReference type="EMBL" id="CAL5077089.1"/>
    </source>
</evidence>
<dbReference type="SUPFAM" id="SSF50978">
    <property type="entry name" value="WD40 repeat-like"/>
    <property type="match status" value="1"/>
</dbReference>
<reference evidence="7 8" key="2">
    <citation type="submission" date="2024-10" db="EMBL/GenBank/DDBJ databases">
        <authorList>
            <person name="Ryan C."/>
        </authorList>
    </citation>
    <scope>NUCLEOTIDE SEQUENCE [LARGE SCALE GENOMIC DNA]</scope>
</reference>
<accession>A0ABC9FK25</accession>
<dbReference type="PROSITE" id="PS50082">
    <property type="entry name" value="WD_REPEATS_2"/>
    <property type="match status" value="1"/>
</dbReference>
<organism evidence="7 8">
    <name type="scientific">Urochloa decumbens</name>
    <dbReference type="NCBI Taxonomy" id="240449"/>
    <lineage>
        <taxon>Eukaryota</taxon>
        <taxon>Viridiplantae</taxon>
        <taxon>Streptophyta</taxon>
        <taxon>Embryophyta</taxon>
        <taxon>Tracheophyta</taxon>
        <taxon>Spermatophyta</taxon>
        <taxon>Magnoliopsida</taxon>
        <taxon>Liliopsida</taxon>
        <taxon>Poales</taxon>
        <taxon>Poaceae</taxon>
        <taxon>PACMAD clade</taxon>
        <taxon>Panicoideae</taxon>
        <taxon>Panicodae</taxon>
        <taxon>Paniceae</taxon>
        <taxon>Melinidinae</taxon>
        <taxon>Urochloa</taxon>
    </lineage>
</organism>
<dbReference type="InterPro" id="IPR019775">
    <property type="entry name" value="WD40_repeat_CS"/>
</dbReference>
<keyword evidence="3" id="KW-0677">Repeat</keyword>
<dbReference type="AlphaFoldDB" id="A0ABC9FK25"/>
<evidence type="ECO:0000256" key="3">
    <source>
        <dbReference type="ARBA" id="ARBA00022737"/>
    </source>
</evidence>
<comment type="subcellular location">
    <subcellularLocation>
        <location evidence="1">Nucleus</location>
    </subcellularLocation>
</comment>
<dbReference type="EMBL" id="OZ075116">
    <property type="protein sequence ID" value="CAL5077089.1"/>
    <property type="molecule type" value="Genomic_DNA"/>
</dbReference>
<keyword evidence="4" id="KW-0539">Nucleus</keyword>
<gene>
    <name evidence="7" type="ORF">URODEC1_LOCUS106501</name>
</gene>
<reference evidence="8" key="1">
    <citation type="submission" date="2024-06" db="EMBL/GenBank/DDBJ databases">
        <authorList>
            <person name="Ryan C."/>
        </authorList>
    </citation>
    <scope>NUCLEOTIDE SEQUENCE [LARGE SCALE GENOMIC DNA]</scope>
</reference>
<dbReference type="InterPro" id="IPR015943">
    <property type="entry name" value="WD40/YVTN_repeat-like_dom_sf"/>
</dbReference>
<dbReference type="GO" id="GO:0005634">
    <property type="term" value="C:nucleus"/>
    <property type="evidence" value="ECO:0007669"/>
    <property type="project" value="UniProtKB-SubCell"/>
</dbReference>
<protein>
    <submittedName>
        <fullName evidence="7">Uncharacterized protein</fullName>
    </submittedName>
</protein>
<evidence type="ECO:0000256" key="4">
    <source>
        <dbReference type="ARBA" id="ARBA00023242"/>
    </source>
</evidence>
<evidence type="ECO:0000256" key="6">
    <source>
        <dbReference type="SAM" id="MobiDB-lite"/>
    </source>
</evidence>
<keyword evidence="8" id="KW-1185">Reference proteome</keyword>
<feature type="region of interest" description="Disordered" evidence="6">
    <location>
        <begin position="480"/>
        <end position="590"/>
    </location>
</feature>
<feature type="compositionally biased region" description="Polar residues" evidence="6">
    <location>
        <begin position="496"/>
        <end position="534"/>
    </location>
</feature>
<dbReference type="Gene3D" id="2.130.10.10">
    <property type="entry name" value="YVTN repeat-like/Quinoprotein amine dehydrogenase"/>
    <property type="match status" value="2"/>
</dbReference>
<evidence type="ECO:0000256" key="1">
    <source>
        <dbReference type="ARBA" id="ARBA00004123"/>
    </source>
</evidence>
<dbReference type="InterPro" id="IPR036322">
    <property type="entry name" value="WD40_repeat_dom_sf"/>
</dbReference>
<dbReference type="PROSITE" id="PS50294">
    <property type="entry name" value="WD_REPEATS_REGION"/>
    <property type="match status" value="1"/>
</dbReference>
<dbReference type="SMART" id="SM00320">
    <property type="entry name" value="WD40"/>
    <property type="match status" value="4"/>
</dbReference>
<dbReference type="PROSITE" id="PS00678">
    <property type="entry name" value="WD_REPEATS_1"/>
    <property type="match status" value="2"/>
</dbReference>
<feature type="region of interest" description="Disordered" evidence="6">
    <location>
        <begin position="161"/>
        <end position="181"/>
    </location>
</feature>
<dbReference type="PANTHER" id="PTHR44040">
    <property type="entry name" value="RETINOBLASTOMA-BINDING PROTEIN 5"/>
    <property type="match status" value="1"/>
</dbReference>
<dbReference type="Proteomes" id="UP001497457">
    <property type="component" value="Chromosome 6rd"/>
</dbReference>
<evidence type="ECO:0000313" key="8">
    <source>
        <dbReference type="Proteomes" id="UP001497457"/>
    </source>
</evidence>
<feature type="repeat" description="WD" evidence="5">
    <location>
        <begin position="73"/>
        <end position="114"/>
    </location>
</feature>
<proteinExistence type="predicted"/>
<evidence type="ECO:0000256" key="2">
    <source>
        <dbReference type="ARBA" id="ARBA00022574"/>
    </source>
</evidence>
<dbReference type="InterPro" id="IPR037850">
    <property type="entry name" value="RBBP5/Swd1"/>
</dbReference>
<name>A0ABC9FK25_9POAL</name>
<dbReference type="Pfam" id="PF00400">
    <property type="entry name" value="WD40"/>
    <property type="match status" value="3"/>
</dbReference>
<evidence type="ECO:0000256" key="5">
    <source>
        <dbReference type="PROSITE-ProRule" id="PRU00221"/>
    </source>
</evidence>
<sequence length="590" mass="64512">MSRRCDMPGSPPRDSKDPYQGEFPEIIEEYLQHGTMKCIAFNRTGTLLAAGCSNGSCVIWDFETKGLAREFRDKDYTAPITSVSWSKYGHRLLASATDKSLTLWDVSCGEKISRITLQKTPLYASLQPASPIPSICLACPLSSAPLLVDLDTGSTKVLPVSVSENNNSPAPTSRNKFADGTPPFTPTAATFDKHGDLIYVGNSKGEILIVDSKSIQIHAVIPIPGGAVIKDIVLSRDGQYLLTNSNDRVIRVYKNIVPVKGSGEEIRNISNNSHDYERVIRVYKNIVPVKGSGEEIRNISNSHDYESHYDKLKVNGASCLILSCELSDSITKTQWRTPCFSGTGQWIVGASANKGEHRLQIWDQTGPLVKILDGPKEAVIDLVWHPAEPTIATVSVTGLVYIWAKEHVENWSAFAPDFEELEENEEYVEREDEFDLNPREEEAEEVAIDEDADIDIETFEKNAMFSDVEDSVDEIVYLPAIPSPDVPDEHPEKYLGSSSKLDSNHSGSPSSMGAAQDGQGTALASSPVEVNNSAAEDPAEGSISKQMRRLSMKGLVSLQSEEDKTPATKNKSTKSSAKRMEPANGNSSAN</sequence>
<dbReference type="InterPro" id="IPR001680">
    <property type="entry name" value="WD40_rpt"/>
</dbReference>
<feature type="compositionally biased region" description="Polar residues" evidence="6">
    <location>
        <begin position="162"/>
        <end position="175"/>
    </location>
</feature>
<dbReference type="PANTHER" id="PTHR44040:SF1">
    <property type="entry name" value="RETINOBLASTOMA-BINDING PROTEIN 5"/>
    <property type="match status" value="1"/>
</dbReference>
<keyword evidence="2 5" id="KW-0853">WD repeat</keyword>